<dbReference type="InterPro" id="IPR050921">
    <property type="entry name" value="T4SS_GSP_E_ATPase"/>
</dbReference>
<keyword evidence="4" id="KW-1185">Reference proteome</keyword>
<dbReference type="EMBL" id="GG693889">
    <property type="protein sequence ID" value="EES51489.1"/>
    <property type="molecule type" value="Genomic_DNA"/>
</dbReference>
<dbReference type="Pfam" id="PF00437">
    <property type="entry name" value="T2SSE"/>
    <property type="match status" value="1"/>
</dbReference>
<feature type="domain" description="Bacterial type II secretion system protein E" evidence="2">
    <location>
        <begin position="139"/>
        <end position="305"/>
    </location>
</feature>
<accession>C6I0X0</accession>
<dbReference type="PANTHER" id="PTHR30486">
    <property type="entry name" value="TWITCHING MOTILITY PROTEIN PILT"/>
    <property type="match status" value="1"/>
</dbReference>
<dbReference type="SUPFAM" id="SSF52540">
    <property type="entry name" value="P-loop containing nucleoside triphosphate hydrolases"/>
    <property type="match status" value="1"/>
</dbReference>
<dbReference type="Gene3D" id="3.40.50.300">
    <property type="entry name" value="P-loop containing nucleotide triphosphate hydrolases"/>
    <property type="match status" value="1"/>
</dbReference>
<evidence type="ECO:0000259" key="2">
    <source>
        <dbReference type="Pfam" id="PF00437"/>
    </source>
</evidence>
<dbReference type="InterPro" id="IPR027417">
    <property type="entry name" value="P-loop_NTPase"/>
</dbReference>
<dbReference type="Gene3D" id="3.30.450.90">
    <property type="match status" value="1"/>
</dbReference>
<protein>
    <submittedName>
        <fullName evidence="3">Putative defect in organelle trafficking protein (DotB)</fullName>
    </submittedName>
</protein>
<evidence type="ECO:0000313" key="4">
    <source>
        <dbReference type="Proteomes" id="UP000009374"/>
    </source>
</evidence>
<dbReference type="AlphaFoldDB" id="C6I0X0"/>
<proteinExistence type="inferred from homology"/>
<name>C6I0X0_9BACT</name>
<comment type="similarity">
    <text evidence="1">Belongs to the GSP E family.</text>
</comment>
<reference evidence="3 4" key="1">
    <citation type="journal article" date="2009" name="Appl. Environ. Microbiol.">
        <title>Community genomic and proteomic analyses of chemoautotrophic iron-oxidizing "Leptospirillum rubarum" (Group II) and "Leptospirillum ferrodiazotrophum" (Group III) bacteria in acid mine drainage biofilms.</title>
        <authorList>
            <person name="Goltsman D.S."/>
            <person name="Denef V.J."/>
            <person name="Singer S.W."/>
            <person name="VerBerkmoes N.C."/>
            <person name="Lefsrud M."/>
            <person name="Mueller R.S."/>
            <person name="Dick G.J."/>
            <person name="Sun C.L."/>
            <person name="Wheeler K.E."/>
            <person name="Zemla A."/>
            <person name="Baker B.J."/>
            <person name="Hauser L."/>
            <person name="Land M."/>
            <person name="Shah M.B."/>
            <person name="Thelen M.P."/>
            <person name="Hettich R.L."/>
            <person name="Banfield J.F."/>
        </authorList>
    </citation>
    <scope>NUCLEOTIDE SEQUENCE [LARGE SCALE GENOMIC DNA]</scope>
</reference>
<evidence type="ECO:0000313" key="3">
    <source>
        <dbReference type="EMBL" id="EES51489.1"/>
    </source>
</evidence>
<dbReference type="PANTHER" id="PTHR30486:SF6">
    <property type="entry name" value="TYPE IV PILUS RETRACTATION ATPASE PILT"/>
    <property type="match status" value="1"/>
</dbReference>
<dbReference type="GO" id="GO:0016887">
    <property type="term" value="F:ATP hydrolysis activity"/>
    <property type="evidence" value="ECO:0007669"/>
    <property type="project" value="InterPro"/>
</dbReference>
<organism evidence="3 4">
    <name type="scientific">Leptospirillum ferrodiazotrophum</name>
    <dbReference type="NCBI Taxonomy" id="412449"/>
    <lineage>
        <taxon>Bacteria</taxon>
        <taxon>Pseudomonadati</taxon>
        <taxon>Nitrospirota</taxon>
        <taxon>Nitrospiria</taxon>
        <taxon>Nitrospirales</taxon>
        <taxon>Nitrospiraceae</taxon>
        <taxon>Leptospirillum</taxon>
    </lineage>
</organism>
<gene>
    <name evidence="3" type="ORF">UBAL3_96120034</name>
</gene>
<dbReference type="Proteomes" id="UP000009374">
    <property type="component" value="Unassembled WGS sequence"/>
</dbReference>
<dbReference type="InterPro" id="IPR001482">
    <property type="entry name" value="T2SS/T4SS_dom"/>
</dbReference>
<sequence length="431" mass="46786">MSAGILDLSDPVRYERNDLDLLLEKMARAGASDILLASESPVRGFIRGRWETVGSRPLKTYELADVLNAIDMGNSSSQVAAGAARNFAYEVAATRESRIRLRVNATGTRRLGPRDLKIVFRTIPDIPPALDSMDLPPDLRASLLPREGLVNVAGATGSGKSTLLAAILREKLERGGCHIATAEAPIEFVYDKVETRQTGIICQSEIPTHHPSFGKAVEEMLRQKPDAILVGESRDTETIANTVLACQTGHAAYTTVHTNGVGETIGRMAEAFPGPERDAAAMRLLAAMRVIVHQRLLRRADGSGRVPVREWLVFDREVKRVLFSESWSRWPFLIEDMLIERGQSASQEIQRLYREGIVSQEDALSLGGDGAHASRKKVFVGDKTAAVPAAAEETTVPVAGLLAEILDVLIAGLVAVRKLLPSGLFREKGGS</sequence>
<evidence type="ECO:0000256" key="1">
    <source>
        <dbReference type="ARBA" id="ARBA00006611"/>
    </source>
</evidence>